<protein>
    <submittedName>
        <fullName evidence="10">Permease</fullName>
    </submittedName>
</protein>
<feature type="transmembrane region" description="Helical" evidence="7">
    <location>
        <begin position="335"/>
        <end position="360"/>
    </location>
</feature>
<dbReference type="Proteomes" id="UP000067523">
    <property type="component" value="Chromosome"/>
</dbReference>
<dbReference type="EMBL" id="CP013655">
    <property type="protein sequence ID" value="ALS38152.1"/>
    <property type="molecule type" value="Genomic_DNA"/>
</dbReference>
<keyword evidence="3 7" id="KW-0812">Transmembrane</keyword>
<dbReference type="STRING" id="118060.ATZ35_13645"/>
<sequence>MKNYVIWKTALKSILKNKKRSFLTMFGIIIGIASVITIVSIGNGFKRDMIDKMSMTNTNENVSNITFNYYDVANAFKEGEVFKKSDLDLIKNVKGIKKVAFYKPKIILTERQIELNVRGKKLTKKVERVEQTSAPLLSGRQIEPKDNETLNKVVVVDEVLAQKLYGEPEKAIGKGFEVMNELFTVVGIKASESGTLSMENQAPLAYFPIKTYDHYFNKPDSQSILDLEIDAGEDKAQVTSEALKQLNFNGSMRNIGEYEVYNPKSDIDQMGSILDNLTLFISAVAGISLFIAGVGVMNMMYISVSERTKEIGIRRALGATEKDIRKQFLAEGLTLTLLGGMIGYLLGMILGVVSSIFLPFAVRPDLFTIGLAVGISVLIGVIFSYMPASAASKKDLIDIMK</sequence>
<dbReference type="GO" id="GO:0005886">
    <property type="term" value="C:plasma membrane"/>
    <property type="evidence" value="ECO:0007669"/>
    <property type="project" value="UniProtKB-SubCell"/>
</dbReference>
<evidence type="ECO:0000259" key="8">
    <source>
        <dbReference type="Pfam" id="PF02687"/>
    </source>
</evidence>
<keyword evidence="2" id="KW-1003">Cell membrane</keyword>
<keyword evidence="5 7" id="KW-0472">Membrane</keyword>
<evidence type="ECO:0000259" key="9">
    <source>
        <dbReference type="Pfam" id="PF12704"/>
    </source>
</evidence>
<feature type="domain" description="ABC3 transporter permease C-terminal" evidence="8">
    <location>
        <begin position="283"/>
        <end position="395"/>
    </location>
</feature>
<dbReference type="InterPro" id="IPR003838">
    <property type="entry name" value="ABC3_permease_C"/>
</dbReference>
<dbReference type="RefSeq" id="WP_208927742.1">
    <property type="nucleotide sequence ID" value="NZ_CP013655.1"/>
</dbReference>
<dbReference type="GO" id="GO:0022857">
    <property type="term" value="F:transmembrane transporter activity"/>
    <property type="evidence" value="ECO:0007669"/>
    <property type="project" value="TreeGrafter"/>
</dbReference>
<evidence type="ECO:0000313" key="10">
    <source>
        <dbReference type="EMBL" id="ALS38152.1"/>
    </source>
</evidence>
<gene>
    <name evidence="10" type="ORF">ATZ35_13645</name>
</gene>
<dbReference type="InterPro" id="IPR050250">
    <property type="entry name" value="Macrolide_Exporter_MacB"/>
</dbReference>
<feature type="transmembrane region" description="Helical" evidence="7">
    <location>
        <begin position="279"/>
        <end position="304"/>
    </location>
</feature>
<evidence type="ECO:0000256" key="6">
    <source>
        <dbReference type="ARBA" id="ARBA00038076"/>
    </source>
</evidence>
<evidence type="ECO:0000256" key="3">
    <source>
        <dbReference type="ARBA" id="ARBA00022692"/>
    </source>
</evidence>
<evidence type="ECO:0000256" key="5">
    <source>
        <dbReference type="ARBA" id="ARBA00023136"/>
    </source>
</evidence>
<feature type="domain" description="MacB-like periplasmic core" evidence="9">
    <location>
        <begin position="21"/>
        <end position="241"/>
    </location>
</feature>
<dbReference type="Pfam" id="PF12704">
    <property type="entry name" value="MacB_PCD"/>
    <property type="match status" value="1"/>
</dbReference>
<keyword evidence="11" id="KW-1185">Reference proteome</keyword>
<evidence type="ECO:0000256" key="7">
    <source>
        <dbReference type="SAM" id="Phobius"/>
    </source>
</evidence>
<dbReference type="PANTHER" id="PTHR30572">
    <property type="entry name" value="MEMBRANE COMPONENT OF TRANSPORTER-RELATED"/>
    <property type="match status" value="1"/>
</dbReference>
<dbReference type="KEGG" id="erx:ATZ35_13645"/>
<reference evidence="11" key="1">
    <citation type="submission" date="2015-12" db="EMBL/GenBank/DDBJ databases">
        <authorList>
            <person name="Lauer A."/>
            <person name="Humrighouse B."/>
            <person name="Loparev V."/>
            <person name="Shewmaker P.L."/>
            <person name="Whitney A.M."/>
            <person name="McLaughlin R.W."/>
        </authorList>
    </citation>
    <scope>NUCLEOTIDE SEQUENCE [LARGE SCALE GENOMIC DNA]</scope>
    <source>
        <strain evidence="11">LMG 26678</strain>
    </source>
</reference>
<organism evidence="10 11">
    <name type="scientific">Enterococcus rotai</name>
    <dbReference type="NCBI Taxonomy" id="118060"/>
    <lineage>
        <taxon>Bacteria</taxon>
        <taxon>Bacillati</taxon>
        <taxon>Bacillota</taxon>
        <taxon>Bacilli</taxon>
        <taxon>Lactobacillales</taxon>
        <taxon>Enterococcaceae</taxon>
        <taxon>Enterococcus</taxon>
    </lineage>
</organism>
<accession>A0A0U2XDF6</accession>
<evidence type="ECO:0000256" key="2">
    <source>
        <dbReference type="ARBA" id="ARBA00022475"/>
    </source>
</evidence>
<feature type="transmembrane region" description="Helical" evidence="7">
    <location>
        <begin position="21"/>
        <end position="45"/>
    </location>
</feature>
<evidence type="ECO:0000256" key="4">
    <source>
        <dbReference type="ARBA" id="ARBA00022989"/>
    </source>
</evidence>
<comment type="subcellular location">
    <subcellularLocation>
        <location evidence="1">Cell membrane</location>
        <topology evidence="1">Multi-pass membrane protein</topology>
    </subcellularLocation>
</comment>
<dbReference type="PANTHER" id="PTHR30572:SF4">
    <property type="entry name" value="ABC TRANSPORTER PERMEASE YTRF"/>
    <property type="match status" value="1"/>
</dbReference>
<name>A0A0U2XDF6_9ENTE</name>
<evidence type="ECO:0000256" key="1">
    <source>
        <dbReference type="ARBA" id="ARBA00004651"/>
    </source>
</evidence>
<proteinExistence type="inferred from homology"/>
<dbReference type="InterPro" id="IPR025857">
    <property type="entry name" value="MacB_PCD"/>
</dbReference>
<dbReference type="Pfam" id="PF02687">
    <property type="entry name" value="FtsX"/>
    <property type="match status" value="1"/>
</dbReference>
<feature type="transmembrane region" description="Helical" evidence="7">
    <location>
        <begin position="366"/>
        <end position="386"/>
    </location>
</feature>
<comment type="similarity">
    <text evidence="6">Belongs to the ABC-4 integral membrane protein family.</text>
</comment>
<evidence type="ECO:0000313" key="11">
    <source>
        <dbReference type="Proteomes" id="UP000067523"/>
    </source>
</evidence>
<keyword evidence="4 7" id="KW-1133">Transmembrane helix</keyword>
<dbReference type="AlphaFoldDB" id="A0A0U2XDF6"/>